<proteinExistence type="predicted"/>
<dbReference type="NCBIfam" id="TIGR03891">
    <property type="entry name" value="thiopep_ocin"/>
    <property type="match status" value="1"/>
</dbReference>
<gene>
    <name evidence="3" type="ORF">OEIGOIKO_00027</name>
</gene>
<dbReference type="InterPro" id="IPR023809">
    <property type="entry name" value="Thiopep_bacteriocin_synth_dom"/>
</dbReference>
<feature type="domain" description="Lantibiotic dehydratase N-terminal" evidence="1">
    <location>
        <begin position="67"/>
        <end position="736"/>
    </location>
</feature>
<dbReference type="Pfam" id="PF14028">
    <property type="entry name" value="Lant_dehydr_C"/>
    <property type="match status" value="1"/>
</dbReference>
<evidence type="ECO:0000259" key="1">
    <source>
        <dbReference type="Pfam" id="PF04738"/>
    </source>
</evidence>
<accession>A0A7U9KQV8</accession>
<comment type="caution">
    <text evidence="3">The sequence shown here is derived from an EMBL/GenBank/DDBJ whole genome shotgun (WGS) entry which is preliminary data.</text>
</comment>
<name>A0A7U9KQV8_9ACTN</name>
<protein>
    <submittedName>
        <fullName evidence="3">Lantibiotic dehydratase</fullName>
    </submittedName>
</protein>
<dbReference type="EMBL" id="BHZC01000001">
    <property type="protein sequence ID" value="GCD32316.1"/>
    <property type="molecule type" value="Genomic_DNA"/>
</dbReference>
<sequence>MKASGRGRLPVTMTTTDKDPTRLMPQYEALDFHLLRAPALPVDVWRRALADHDPGRTRARLRAMADDPRVRHGLVAAGSGLLDGLARTRGADSATQGCASGKAIRRVHSRALRYLTRMSTRPTPFGAFSGVALGTFGAATTARLGDTALASSRLRADMGWLLALVRDLEGDPEVLGQLSVSVNAMAYQVGDRLVLPFSDVHGNADRRSVRVRHTAPLDHIRRLAPPAAPVPCADLIAALTERFPAAGRERITVFVTELAGLGLLVTDLRPPVTEPRPAAYVLGRLTAIGVAHPAVAALREIVSLTADAVYGDTGALEKLRLTQRTLVPGYRYQPFQADSTLATPGPAETVLNRQVADEIAEAVGCLARLAQAAPTGYDHLVPYHQAFMERYGTDALVPVLELLSAERGLDAPNGYLNPPRAMVMQQPGSEGDPHTARALVALASEAWRNGAEVVELSDEVLARLLPADADGDHRLVCPGIDAYVQIAAAGPDAIDAGDWHAVLNSDGLGEGGRTFGRFCHLLPEAATERLRAYAREREALEPDAVVAELAYLPGNGRGANVAIRPAVHTYEIPVNVAPAGAADRTIGLDDIHVGATDDGFRLYSARLGRELVVVQNHMLSPLGAPNVCRFLLEVSRARYTIPTGFTWGPVEGAPYLPRVARGRVVVRAAEWNLYPGAQSGTGTAMSVAPVPGPVLRTAADVTQWRRTWNVPRLVYLADDDNRLLLDLDHPACVDELLAALCTAAEQITLQEALPGPDQAWLRDSAGRGHFSEVVVPLLARGREGRESCEARALGEPREVQEAHGSHASAQDRIRHKVHPAAHPVHLPGSEWSYLKLYAARELHDEIAAVELPGVIEGLADAGAVVDRWLYIRYADPDPHLRLRVRTAPGSPPALGPLLDGCRPLVGRGLAERIEVATYHPEVSRYGGPAVYDQAEQVFAANSSVSTALLRLLWDGEPGLRPEAVTLAAVDALYVQWGLDVRERLAAMPRPAEDPEAREQYKKDRDYLCELLAPWDRRPHPLGRIHHERLAAVLDGQAGAVRAAARAVAAAEAAGTLWGTRDAILASLAHMQVNRLLPMDRAAENRCYVVWGHVLNCLRGRPRD</sequence>
<organism evidence="3 4">
    <name type="scientific">Streptomyces chrestomyceticus JCM 4735</name>
    <dbReference type="NCBI Taxonomy" id="1306181"/>
    <lineage>
        <taxon>Bacteria</taxon>
        <taxon>Bacillati</taxon>
        <taxon>Actinomycetota</taxon>
        <taxon>Actinomycetes</taxon>
        <taxon>Kitasatosporales</taxon>
        <taxon>Streptomycetaceae</taxon>
        <taxon>Streptomyces</taxon>
    </lineage>
</organism>
<dbReference type="InterPro" id="IPR006827">
    <property type="entry name" value="Lant_deHydtase_N"/>
</dbReference>
<dbReference type="AlphaFoldDB" id="A0A7U9KQV8"/>
<dbReference type="Pfam" id="PF04738">
    <property type="entry name" value="Lant_dehydr_N"/>
    <property type="match status" value="1"/>
</dbReference>
<evidence type="ECO:0000259" key="2">
    <source>
        <dbReference type="Pfam" id="PF14028"/>
    </source>
</evidence>
<evidence type="ECO:0000313" key="4">
    <source>
        <dbReference type="Proteomes" id="UP000287830"/>
    </source>
</evidence>
<feature type="domain" description="Thiopeptide-type bacteriocin biosynthesis" evidence="2">
    <location>
        <begin position="831"/>
        <end position="1093"/>
    </location>
</feature>
<evidence type="ECO:0000313" key="3">
    <source>
        <dbReference type="EMBL" id="GCD32316.1"/>
    </source>
</evidence>
<reference evidence="3 4" key="1">
    <citation type="submission" date="2018-11" db="EMBL/GenBank/DDBJ databases">
        <title>Whole genome sequence of Streptomyces chrestomyceticus NBRC 13444(T).</title>
        <authorList>
            <person name="Komaki H."/>
            <person name="Tamura T."/>
        </authorList>
    </citation>
    <scope>NUCLEOTIDE SEQUENCE [LARGE SCALE GENOMIC DNA]</scope>
    <source>
        <strain evidence="3 4">NBRC 13444</strain>
    </source>
</reference>
<dbReference type="Proteomes" id="UP000287830">
    <property type="component" value="Unassembled WGS sequence"/>
</dbReference>